<dbReference type="GO" id="GO:0005615">
    <property type="term" value="C:extracellular space"/>
    <property type="evidence" value="ECO:0007669"/>
    <property type="project" value="InterPro"/>
</dbReference>
<gene>
    <name evidence="5" type="ORF">ENSA7_37840</name>
</gene>
<reference evidence="5 6" key="1">
    <citation type="submission" date="2018-03" db="EMBL/GenBank/DDBJ databases">
        <title>Draft Genome Sequences of the Obligatory Marine Myxobacteria Enhygromyxa salina SWB007.</title>
        <authorList>
            <person name="Poehlein A."/>
            <person name="Moghaddam J.A."/>
            <person name="Harms H."/>
            <person name="Alanjari M."/>
            <person name="Koenig G.M."/>
            <person name="Daniel R."/>
            <person name="Schaeberle T.F."/>
        </authorList>
    </citation>
    <scope>NUCLEOTIDE SEQUENCE [LARGE SCALE GENOMIC DNA]</scope>
    <source>
        <strain evidence="5 6">SWB007</strain>
    </source>
</reference>
<dbReference type="SMART" id="SM00093">
    <property type="entry name" value="SERPIN"/>
    <property type="match status" value="1"/>
</dbReference>
<evidence type="ECO:0000256" key="2">
    <source>
        <dbReference type="SAM" id="MobiDB-lite"/>
    </source>
</evidence>
<sequence>MRRVRCVCALLSLGFVSACSGVTGEDDAAGETSGDVDDDDDNEDPSGWTVVESELPRDIHPMPTSEETAALASDQLALALDVYHALRADPENQSFCVSAYGLQHGLGMLYAGSAGVAKAQMQTALHFSLADDRQHVALNWQELELQERNLEALDEPGQHKGPLVLTTVNAIWLAQALGGAVETDYLDRLAVNYGVGLFLADFSTDQSADTERQAINAWISERTHARIDQLFPSEALSRQTTVVLASALDLEAPWMVPFDVAMTATEPFELSGGDEIMVDMMTHPALEARFGQGADYTALAIPLRGISLELVLIVPEGQLGEFEAGLDVARVTTLLDDLVWEHVDTHVPRFELRADLPLTSVLADELGMPAPFGDPAAFSGIVSDGVGVLEDVFHDSVITVDEHGVEAAVGVGAGVVATAGVNPSQAFWVDAPFIVMIHDRPTRSVLFLGRVLDPRGPGSASRRG</sequence>
<dbReference type="OrthoDB" id="9764871at2"/>
<dbReference type="Proteomes" id="UP000238823">
    <property type="component" value="Unassembled WGS sequence"/>
</dbReference>
<dbReference type="AlphaFoldDB" id="A0A2S9YN17"/>
<evidence type="ECO:0000256" key="3">
    <source>
        <dbReference type="SAM" id="SignalP"/>
    </source>
</evidence>
<dbReference type="GO" id="GO:0004867">
    <property type="term" value="F:serine-type endopeptidase inhibitor activity"/>
    <property type="evidence" value="ECO:0007669"/>
    <property type="project" value="InterPro"/>
</dbReference>
<organism evidence="5 6">
    <name type="scientific">Enhygromyxa salina</name>
    <dbReference type="NCBI Taxonomy" id="215803"/>
    <lineage>
        <taxon>Bacteria</taxon>
        <taxon>Pseudomonadati</taxon>
        <taxon>Myxococcota</taxon>
        <taxon>Polyangia</taxon>
        <taxon>Nannocystales</taxon>
        <taxon>Nannocystaceae</taxon>
        <taxon>Enhygromyxa</taxon>
    </lineage>
</organism>
<name>A0A2S9YN17_9BACT</name>
<feature type="region of interest" description="Disordered" evidence="2">
    <location>
        <begin position="24"/>
        <end position="45"/>
    </location>
</feature>
<dbReference type="RefSeq" id="WP_106090753.1">
    <property type="nucleotide sequence ID" value="NZ_PVNL01000074.1"/>
</dbReference>
<feature type="domain" description="Serpin" evidence="4">
    <location>
        <begin position="80"/>
        <end position="454"/>
    </location>
</feature>
<feature type="chain" id="PRO_5015530555" evidence="3">
    <location>
        <begin position="21"/>
        <end position="464"/>
    </location>
</feature>
<dbReference type="SUPFAM" id="SSF56574">
    <property type="entry name" value="Serpins"/>
    <property type="match status" value="1"/>
</dbReference>
<comment type="similarity">
    <text evidence="1">Belongs to the serpin family.</text>
</comment>
<dbReference type="EMBL" id="PVNL01000074">
    <property type="protein sequence ID" value="PRQ06465.1"/>
    <property type="molecule type" value="Genomic_DNA"/>
</dbReference>
<feature type="compositionally biased region" description="Acidic residues" evidence="2">
    <location>
        <begin position="24"/>
        <end position="44"/>
    </location>
</feature>
<dbReference type="InterPro" id="IPR042178">
    <property type="entry name" value="Serpin_sf_1"/>
</dbReference>
<comment type="caution">
    <text evidence="5">The sequence shown here is derived from an EMBL/GenBank/DDBJ whole genome shotgun (WGS) entry which is preliminary data.</text>
</comment>
<evidence type="ECO:0000256" key="1">
    <source>
        <dbReference type="RuleBase" id="RU000411"/>
    </source>
</evidence>
<dbReference type="InterPro" id="IPR036186">
    <property type="entry name" value="Serpin_sf"/>
</dbReference>
<protein>
    <submittedName>
        <fullName evidence="5">Serpin (Serine protease inhibitor)</fullName>
    </submittedName>
</protein>
<evidence type="ECO:0000259" key="4">
    <source>
        <dbReference type="SMART" id="SM00093"/>
    </source>
</evidence>
<dbReference type="Pfam" id="PF00079">
    <property type="entry name" value="Serpin"/>
    <property type="match status" value="1"/>
</dbReference>
<dbReference type="InterPro" id="IPR023796">
    <property type="entry name" value="Serpin_dom"/>
</dbReference>
<proteinExistence type="inferred from homology"/>
<dbReference type="InterPro" id="IPR000215">
    <property type="entry name" value="Serpin_fam"/>
</dbReference>
<dbReference type="CDD" id="cd19590">
    <property type="entry name" value="serpin_thermopin-like"/>
    <property type="match status" value="1"/>
</dbReference>
<dbReference type="PROSITE" id="PS51257">
    <property type="entry name" value="PROKAR_LIPOPROTEIN"/>
    <property type="match status" value="1"/>
</dbReference>
<dbReference type="PANTHER" id="PTHR11461">
    <property type="entry name" value="SERINE PROTEASE INHIBITOR, SERPIN"/>
    <property type="match status" value="1"/>
</dbReference>
<dbReference type="Gene3D" id="3.30.497.10">
    <property type="entry name" value="Antithrombin, subunit I, domain 2"/>
    <property type="match status" value="1"/>
</dbReference>
<keyword evidence="3" id="KW-0732">Signal</keyword>
<dbReference type="Gene3D" id="2.30.39.10">
    <property type="entry name" value="Alpha-1-antitrypsin, domain 1"/>
    <property type="match status" value="1"/>
</dbReference>
<dbReference type="PANTHER" id="PTHR11461:SF211">
    <property type="entry name" value="GH10112P-RELATED"/>
    <property type="match status" value="1"/>
</dbReference>
<dbReference type="InterPro" id="IPR042185">
    <property type="entry name" value="Serpin_sf_2"/>
</dbReference>
<accession>A0A2S9YN17</accession>
<feature type="signal peptide" evidence="3">
    <location>
        <begin position="1"/>
        <end position="20"/>
    </location>
</feature>
<evidence type="ECO:0000313" key="5">
    <source>
        <dbReference type="EMBL" id="PRQ06465.1"/>
    </source>
</evidence>
<evidence type="ECO:0000313" key="6">
    <source>
        <dbReference type="Proteomes" id="UP000238823"/>
    </source>
</evidence>